<reference evidence="1 2" key="1">
    <citation type="submission" date="2023-07" db="EMBL/GenBank/DDBJ databases">
        <title>Genomic Encyclopedia of Type Strains, Phase IV (KMG-IV): sequencing the most valuable type-strain genomes for metagenomic binning, comparative biology and taxonomic classification.</title>
        <authorList>
            <person name="Goeker M."/>
        </authorList>
    </citation>
    <scope>NUCLEOTIDE SEQUENCE [LARGE SCALE GENOMIC DNA]</scope>
    <source>
        <strain evidence="1 2">DSM 46876</strain>
    </source>
</reference>
<dbReference type="SUPFAM" id="SSF46689">
    <property type="entry name" value="Homeodomain-like"/>
    <property type="match status" value="1"/>
</dbReference>
<name>A0AAJ1TI62_9BACL</name>
<dbReference type="Proteomes" id="UP001238450">
    <property type="component" value="Unassembled WGS sequence"/>
</dbReference>
<dbReference type="InterPro" id="IPR002514">
    <property type="entry name" value="Transposase_8"/>
</dbReference>
<comment type="caution">
    <text evidence="1">The sequence shown here is derived from an EMBL/GenBank/DDBJ whole genome shotgun (WGS) entry which is preliminary data.</text>
</comment>
<protein>
    <submittedName>
        <fullName evidence="1">Transposase-like protein</fullName>
    </submittedName>
</protein>
<evidence type="ECO:0000313" key="2">
    <source>
        <dbReference type="Proteomes" id="UP001238450"/>
    </source>
</evidence>
<evidence type="ECO:0000313" key="1">
    <source>
        <dbReference type="EMBL" id="MDQ0418989.1"/>
    </source>
</evidence>
<gene>
    <name evidence="1" type="ORF">J2Z48_003215</name>
</gene>
<dbReference type="GO" id="GO:0006313">
    <property type="term" value="P:DNA transposition"/>
    <property type="evidence" value="ECO:0007669"/>
    <property type="project" value="InterPro"/>
</dbReference>
<keyword evidence="2" id="KW-1185">Reference proteome</keyword>
<dbReference type="AlphaFoldDB" id="A0AAJ1TI62"/>
<accession>A0AAJ1TI62</accession>
<dbReference type="EMBL" id="JAUSUV010000035">
    <property type="protein sequence ID" value="MDQ0418989.1"/>
    <property type="molecule type" value="Genomic_DNA"/>
</dbReference>
<organism evidence="1 2">
    <name type="scientific">Croceifilum oryzae</name>
    <dbReference type="NCBI Taxonomy" id="1553429"/>
    <lineage>
        <taxon>Bacteria</taxon>
        <taxon>Bacillati</taxon>
        <taxon>Bacillota</taxon>
        <taxon>Bacilli</taxon>
        <taxon>Bacillales</taxon>
        <taxon>Thermoactinomycetaceae</taxon>
        <taxon>Croceifilum</taxon>
    </lineage>
</organism>
<sequence>MQRRRFTTEFKYKVVQEAQEVGSAVQVAKRYEITANLIYRWKKELQLSTWKHAESDSKRAESYIPSAKEFLDLEKENVKLKEILGDKDLEIAVLRDLVKKGNPAYRTKWK</sequence>
<dbReference type="Pfam" id="PF01527">
    <property type="entry name" value="HTH_Tnp_1"/>
    <property type="match status" value="1"/>
</dbReference>
<dbReference type="RefSeq" id="WP_307255026.1">
    <property type="nucleotide sequence ID" value="NZ_JAUSUV010000035.1"/>
</dbReference>
<dbReference type="GO" id="GO:0003677">
    <property type="term" value="F:DNA binding"/>
    <property type="evidence" value="ECO:0007669"/>
    <property type="project" value="InterPro"/>
</dbReference>
<dbReference type="InterPro" id="IPR009057">
    <property type="entry name" value="Homeodomain-like_sf"/>
</dbReference>
<proteinExistence type="predicted"/>
<dbReference type="GO" id="GO:0004803">
    <property type="term" value="F:transposase activity"/>
    <property type="evidence" value="ECO:0007669"/>
    <property type="project" value="InterPro"/>
</dbReference>